<organism evidence="3 4">
    <name type="scientific">Arachidicoccus soli</name>
    <dbReference type="NCBI Taxonomy" id="2341117"/>
    <lineage>
        <taxon>Bacteria</taxon>
        <taxon>Pseudomonadati</taxon>
        <taxon>Bacteroidota</taxon>
        <taxon>Chitinophagia</taxon>
        <taxon>Chitinophagales</taxon>
        <taxon>Chitinophagaceae</taxon>
        <taxon>Arachidicoccus</taxon>
    </lineage>
</organism>
<feature type="chain" id="PRO_5017324982" evidence="1">
    <location>
        <begin position="27"/>
        <end position="719"/>
    </location>
</feature>
<gene>
    <name evidence="3" type="ORF">D6B99_15855</name>
</gene>
<dbReference type="Pfam" id="PF00884">
    <property type="entry name" value="Sulfatase"/>
    <property type="match status" value="1"/>
</dbReference>
<proteinExistence type="predicted"/>
<evidence type="ECO:0000313" key="3">
    <source>
        <dbReference type="EMBL" id="AYD48956.1"/>
    </source>
</evidence>
<accession>A0A386HUB9</accession>
<evidence type="ECO:0000259" key="2">
    <source>
        <dbReference type="PROSITE" id="PS51820"/>
    </source>
</evidence>
<dbReference type="Proteomes" id="UP000266118">
    <property type="component" value="Chromosome"/>
</dbReference>
<dbReference type="PANTHER" id="PTHR43751:SF3">
    <property type="entry name" value="SULFATASE N-TERMINAL DOMAIN-CONTAINING PROTEIN"/>
    <property type="match status" value="1"/>
</dbReference>
<dbReference type="AlphaFoldDB" id="A0A386HUB9"/>
<sequence length="719" mass="81170">MNLLKFFKGLIASLILFGFCSQKSFAQKETKRPNVIFILVDDQGYGDLGVFFQNQRAKEGKPYERTPFLDKLAASGAMLTQQYAPAPVCAPSRASLMLGVSQGHSNVRDNEFDRAIDSNYTMASTMHTLGYTTIAIGKWGLQGAKPWDKNGDEWFARPTNRGFDSFFGYMRHMDGHEHYPKEGLYYNKKQVEVWDNGKNITPELDKCYTADLWTAYAKKWITSHEESKDKSQPFFMYLAYETPHAVLELPTQAYPAGGGLHGGMQWLGTPGNMITTASGTPDSYVNPDYANATYDDDDNPATPKVPWPDTYKRYATANRRLDYAVGDLVQLLKDLKIDDNTIIVYTSDNGPSIESYLPKGYVANHPTFFGSYGPFDGIKRDDWEGGVRMPTIAVWPGHIPAGTVDKTPSISYDWTPTFIDAASGLPAPERLDGVSLLPQLTGKGTQRQSLIYNEYFFPGRTPSFKEFAPNHRGRKMFQMQMLRLGDFVGVRYNIKAASDSFEIYNVVKDPQQTNNLALKPQTPISAAERKTMNVEGIKNIGALQTYMHARVLQVRRPEEWAPRPYDTTLVPSVEAEVKTGVDWKIFRGNYPWLPQVATLKASSQGHSPLPDISLIKNEEDALLYCNGYILVPKDGQYTFYLNADAKAFLRIHDMQMIDADFNYQPGEQKHATVLLKAGLHPFRLYYYKKKEDKTNLNFEWSGPGIDKQTVAPNAFFRQK</sequence>
<dbReference type="Gene3D" id="3.40.720.10">
    <property type="entry name" value="Alkaline Phosphatase, subunit A"/>
    <property type="match status" value="1"/>
</dbReference>
<reference evidence="3 4" key="1">
    <citation type="submission" date="2018-09" db="EMBL/GenBank/DDBJ databases">
        <title>Arachidicoccus sp. nov., a bacterium isolated from soil.</title>
        <authorList>
            <person name="Weon H.-Y."/>
            <person name="Kwon S.-W."/>
            <person name="Lee S.A."/>
        </authorList>
    </citation>
    <scope>NUCLEOTIDE SEQUENCE [LARGE SCALE GENOMIC DNA]</scope>
    <source>
        <strain evidence="3 4">KIS59-12</strain>
    </source>
</reference>
<dbReference type="InterPro" id="IPR037524">
    <property type="entry name" value="PA14/GLEYA"/>
</dbReference>
<dbReference type="OrthoDB" id="9764377at2"/>
<protein>
    <submittedName>
        <fullName evidence="3">Sulfatase</fullName>
    </submittedName>
</protein>
<evidence type="ECO:0000313" key="4">
    <source>
        <dbReference type="Proteomes" id="UP000266118"/>
    </source>
</evidence>
<dbReference type="EMBL" id="CP032489">
    <property type="protein sequence ID" value="AYD48956.1"/>
    <property type="molecule type" value="Genomic_DNA"/>
</dbReference>
<evidence type="ECO:0000256" key="1">
    <source>
        <dbReference type="SAM" id="SignalP"/>
    </source>
</evidence>
<dbReference type="SMART" id="SM00758">
    <property type="entry name" value="PA14"/>
    <property type="match status" value="1"/>
</dbReference>
<name>A0A386HUB9_9BACT</name>
<dbReference type="InterPro" id="IPR011658">
    <property type="entry name" value="PA14_dom"/>
</dbReference>
<feature type="domain" description="PA14" evidence="2">
    <location>
        <begin position="568"/>
        <end position="715"/>
    </location>
</feature>
<keyword evidence="1" id="KW-0732">Signal</keyword>
<keyword evidence="4" id="KW-1185">Reference proteome</keyword>
<dbReference type="InterPro" id="IPR052701">
    <property type="entry name" value="GAG_Ulvan_Degrading_Sulfatases"/>
</dbReference>
<dbReference type="PROSITE" id="PS51820">
    <property type="entry name" value="PA14"/>
    <property type="match status" value="1"/>
</dbReference>
<dbReference type="KEGG" id="ark:D6B99_15855"/>
<dbReference type="Pfam" id="PF07691">
    <property type="entry name" value="PA14"/>
    <property type="match status" value="1"/>
</dbReference>
<dbReference type="SUPFAM" id="SSF56988">
    <property type="entry name" value="Anthrax protective antigen"/>
    <property type="match status" value="1"/>
</dbReference>
<dbReference type="Gene3D" id="3.90.182.10">
    <property type="entry name" value="Toxin - Anthrax Protective Antigen,domain 1"/>
    <property type="match status" value="1"/>
</dbReference>
<dbReference type="SUPFAM" id="SSF53649">
    <property type="entry name" value="Alkaline phosphatase-like"/>
    <property type="match status" value="1"/>
</dbReference>
<dbReference type="InterPro" id="IPR000917">
    <property type="entry name" value="Sulfatase_N"/>
</dbReference>
<feature type="signal peptide" evidence="1">
    <location>
        <begin position="1"/>
        <end position="26"/>
    </location>
</feature>
<dbReference type="RefSeq" id="WP_119990200.1">
    <property type="nucleotide sequence ID" value="NZ_CP032489.1"/>
</dbReference>
<dbReference type="PANTHER" id="PTHR43751">
    <property type="entry name" value="SULFATASE"/>
    <property type="match status" value="1"/>
</dbReference>
<dbReference type="InterPro" id="IPR017850">
    <property type="entry name" value="Alkaline_phosphatase_core_sf"/>
</dbReference>